<keyword evidence="1" id="KW-0812">Transmembrane</keyword>
<dbReference type="EMBL" id="JAAXOS010000008">
    <property type="protein sequence ID" value="NKY28188.1"/>
    <property type="molecule type" value="Genomic_DNA"/>
</dbReference>
<name>A0A7X6L5H1_9NOCA</name>
<accession>A0A7X6L5H1</accession>
<feature type="transmembrane region" description="Helical" evidence="1">
    <location>
        <begin position="81"/>
        <end position="104"/>
    </location>
</feature>
<dbReference type="Proteomes" id="UP000540698">
    <property type="component" value="Unassembled WGS sequence"/>
</dbReference>
<keyword evidence="1" id="KW-0472">Membrane</keyword>
<proteinExistence type="predicted"/>
<evidence type="ECO:0000313" key="3">
    <source>
        <dbReference type="Proteomes" id="UP000540698"/>
    </source>
</evidence>
<evidence type="ECO:0000313" key="2">
    <source>
        <dbReference type="EMBL" id="NKY28188.1"/>
    </source>
</evidence>
<keyword evidence="3" id="KW-1185">Reference proteome</keyword>
<dbReference type="InterPro" id="IPR035197">
    <property type="entry name" value="DUF5313"/>
</dbReference>
<keyword evidence="1" id="KW-1133">Transmembrane helix</keyword>
<organism evidence="2 3">
    <name type="scientific">Nocardia gamkensis</name>
    <dbReference type="NCBI Taxonomy" id="352869"/>
    <lineage>
        <taxon>Bacteria</taxon>
        <taxon>Bacillati</taxon>
        <taxon>Actinomycetota</taxon>
        <taxon>Actinomycetes</taxon>
        <taxon>Mycobacteriales</taxon>
        <taxon>Nocardiaceae</taxon>
        <taxon>Nocardia</taxon>
    </lineage>
</organism>
<dbReference type="AlphaFoldDB" id="A0A7X6L5H1"/>
<protein>
    <submittedName>
        <fullName evidence="2">DUF5313 domain-containing protein</fullName>
    </submittedName>
</protein>
<feature type="transmembrane region" description="Helical" evidence="1">
    <location>
        <begin position="57"/>
        <end position="75"/>
    </location>
</feature>
<dbReference type="Pfam" id="PF17240">
    <property type="entry name" value="DUF5313"/>
    <property type="match status" value="1"/>
</dbReference>
<evidence type="ECO:0000256" key="1">
    <source>
        <dbReference type="SAM" id="Phobius"/>
    </source>
</evidence>
<comment type="caution">
    <text evidence="2">The sequence shown here is derived from an EMBL/GenBank/DDBJ whole genome shotgun (WGS) entry which is preliminary data.</text>
</comment>
<gene>
    <name evidence="2" type="ORF">HGB38_18450</name>
</gene>
<reference evidence="2 3" key="1">
    <citation type="submission" date="2020-04" db="EMBL/GenBank/DDBJ databases">
        <title>MicrobeNet Type strains.</title>
        <authorList>
            <person name="Nicholson A.C."/>
        </authorList>
    </citation>
    <scope>NUCLEOTIDE SEQUENCE [LARGE SCALE GENOMIC DNA]</scope>
    <source>
        <strain evidence="2 3">DSM 44956</strain>
    </source>
</reference>
<sequence>MSSTRLRRWWRGGDAVGVSATPSFGQRIGYVFGRTLPESMSEWVREDLVGPGATRRYLLRFLVPVLPVLMLFLLLPGPLWMGLAMMALLYIPLIYFTVALLYVYRRHRLIKHGLDPALADADARRRDDRDRLDYERRHGRA</sequence>